<sequence length="347" mass="39607">MSRKRMIGPDLNSRQIRVLYCISREYISTGKPVSSKQVLEHSNLNFSSATVRNDMRKLEFLGYINQPHTSAGRVLTDKGLRFYFDSIKSISRDLQESNVAIAIRQASFMGDIERLLQGMTRILARAASAFVIIEKPKLDRLVVRSVSISRIAEGYLNVSVITDLGVSLNTTVFTGLNEFDVDAFQKQINMAVVGKTVGEIRKGIRNVEIKEDQWYDRRVQEILHFLQSIFDKENEEKYFRYGLEFVIASEFLDSQDVIDLVKAVENPKSLDGLLKELGEVDSPKAFIGQEIGRDDMKNYSIFASPYTRNDEKIGTVYIVAPKLSYYEKITGYLEFSINRLSEVFSNR</sequence>
<evidence type="ECO:0000259" key="6">
    <source>
        <dbReference type="Pfam" id="PF01628"/>
    </source>
</evidence>
<evidence type="ECO:0000256" key="5">
    <source>
        <dbReference type="HAMAP-Rule" id="MF_00081"/>
    </source>
</evidence>
<organism evidence="7 8">
    <name type="scientific">Mesotoga infera</name>
    <dbReference type="NCBI Taxonomy" id="1236046"/>
    <lineage>
        <taxon>Bacteria</taxon>
        <taxon>Thermotogati</taxon>
        <taxon>Thermotogota</taxon>
        <taxon>Thermotogae</taxon>
        <taxon>Kosmotogales</taxon>
        <taxon>Kosmotogaceae</taxon>
        <taxon>Mesotoga</taxon>
    </lineage>
</organism>
<dbReference type="Pfam" id="PF01628">
    <property type="entry name" value="HrcA"/>
    <property type="match status" value="1"/>
</dbReference>
<dbReference type="PANTHER" id="PTHR34824:SF1">
    <property type="entry name" value="HEAT-INDUCIBLE TRANSCRIPTION REPRESSOR HRCA"/>
    <property type="match status" value="1"/>
</dbReference>
<dbReference type="HAMAP" id="MF_00081">
    <property type="entry name" value="HrcA"/>
    <property type="match status" value="1"/>
</dbReference>
<dbReference type="AlphaFoldDB" id="A0A7Z7PPH2"/>
<dbReference type="InterPro" id="IPR023120">
    <property type="entry name" value="WHTH_transcript_rep_HrcA_IDD"/>
</dbReference>
<accession>A0A7Z7PPH2</accession>
<name>A0A7Z7PPH2_9BACT</name>
<dbReference type="InterPro" id="IPR036388">
    <property type="entry name" value="WH-like_DNA-bd_sf"/>
</dbReference>
<dbReference type="SUPFAM" id="SSF46785">
    <property type="entry name" value="Winged helix' DNA-binding domain"/>
    <property type="match status" value="1"/>
</dbReference>
<keyword evidence="4 5" id="KW-0804">Transcription</keyword>
<dbReference type="GO" id="GO:0045892">
    <property type="term" value="P:negative regulation of DNA-templated transcription"/>
    <property type="evidence" value="ECO:0007669"/>
    <property type="project" value="UniProtKB-UniRule"/>
</dbReference>
<keyword evidence="1 5" id="KW-0678">Repressor</keyword>
<evidence type="ECO:0000256" key="4">
    <source>
        <dbReference type="ARBA" id="ARBA00023163"/>
    </source>
</evidence>
<evidence type="ECO:0000313" key="8">
    <source>
        <dbReference type="Proteomes" id="UP000250796"/>
    </source>
</evidence>
<dbReference type="PANTHER" id="PTHR34824">
    <property type="entry name" value="HEAT-INDUCIBLE TRANSCRIPTION REPRESSOR HRCA"/>
    <property type="match status" value="1"/>
</dbReference>
<evidence type="ECO:0000256" key="3">
    <source>
        <dbReference type="ARBA" id="ARBA00023016"/>
    </source>
</evidence>
<comment type="function">
    <text evidence="5">Negative regulator of class I heat shock genes (grpE-dnaK-dnaJ and groELS operons). Prevents heat-shock induction of these operons.</text>
</comment>
<dbReference type="RefSeq" id="WP_169699550.1">
    <property type="nucleotide sequence ID" value="NZ_LS974202.1"/>
</dbReference>
<gene>
    <name evidence="5 7" type="primary">hrcA</name>
    <name evidence="7" type="ORF">MESINF_1958</name>
</gene>
<reference evidence="7 8" key="1">
    <citation type="submission" date="2017-01" db="EMBL/GenBank/DDBJ databases">
        <authorList>
            <person name="Erauso G."/>
        </authorList>
    </citation>
    <scope>NUCLEOTIDE SEQUENCE [LARGE SCALE GENOMIC DNA]</scope>
    <source>
        <strain evidence="7">MESINF1</strain>
    </source>
</reference>
<dbReference type="InterPro" id="IPR029016">
    <property type="entry name" value="GAF-like_dom_sf"/>
</dbReference>
<dbReference type="InterPro" id="IPR002571">
    <property type="entry name" value="HrcA"/>
</dbReference>
<keyword evidence="8" id="KW-1185">Reference proteome</keyword>
<dbReference type="Gene3D" id="3.30.450.40">
    <property type="match status" value="1"/>
</dbReference>
<dbReference type="GO" id="GO:0003677">
    <property type="term" value="F:DNA binding"/>
    <property type="evidence" value="ECO:0007669"/>
    <property type="project" value="InterPro"/>
</dbReference>
<evidence type="ECO:0000313" key="7">
    <source>
        <dbReference type="EMBL" id="SSC13398.1"/>
    </source>
</evidence>
<dbReference type="SUPFAM" id="SSF55781">
    <property type="entry name" value="GAF domain-like"/>
    <property type="match status" value="1"/>
</dbReference>
<dbReference type="PIRSF" id="PIRSF005485">
    <property type="entry name" value="HrcA"/>
    <property type="match status" value="1"/>
</dbReference>
<dbReference type="NCBIfam" id="TIGR00331">
    <property type="entry name" value="hrcA"/>
    <property type="match status" value="1"/>
</dbReference>
<evidence type="ECO:0000256" key="1">
    <source>
        <dbReference type="ARBA" id="ARBA00022491"/>
    </source>
</evidence>
<dbReference type="InterPro" id="IPR021153">
    <property type="entry name" value="HrcA_C"/>
</dbReference>
<feature type="domain" description="Heat-inducible transcription repressor HrcA C-terminal" evidence="6">
    <location>
        <begin position="113"/>
        <end position="329"/>
    </location>
</feature>
<keyword evidence="3 5" id="KW-0346">Stress response</keyword>
<dbReference type="Proteomes" id="UP000250796">
    <property type="component" value="Chromosome MESINF"/>
</dbReference>
<dbReference type="Gene3D" id="3.30.390.60">
    <property type="entry name" value="Heat-inducible transcription repressor hrca homolog, domain 3"/>
    <property type="match status" value="1"/>
</dbReference>
<dbReference type="Gene3D" id="1.10.10.10">
    <property type="entry name" value="Winged helix-like DNA-binding domain superfamily/Winged helix DNA-binding domain"/>
    <property type="match status" value="1"/>
</dbReference>
<protein>
    <recommendedName>
        <fullName evidence="5">Heat-inducible transcription repressor HrcA</fullName>
    </recommendedName>
</protein>
<keyword evidence="2 5" id="KW-0805">Transcription regulation</keyword>
<evidence type="ECO:0000256" key="2">
    <source>
        <dbReference type="ARBA" id="ARBA00023015"/>
    </source>
</evidence>
<dbReference type="EMBL" id="LS974202">
    <property type="protein sequence ID" value="SSC13398.1"/>
    <property type="molecule type" value="Genomic_DNA"/>
</dbReference>
<proteinExistence type="inferred from homology"/>
<comment type="similarity">
    <text evidence="5">Belongs to the HrcA family.</text>
</comment>
<dbReference type="KEGG" id="minf:MESINF_1958"/>
<dbReference type="InterPro" id="IPR036390">
    <property type="entry name" value="WH_DNA-bd_sf"/>
</dbReference>